<dbReference type="CDD" id="cd18787">
    <property type="entry name" value="SF2_C_DEAD"/>
    <property type="match status" value="1"/>
</dbReference>
<keyword evidence="5 12" id="KW-0347">Helicase</keyword>
<dbReference type="GO" id="GO:0003724">
    <property type="term" value="F:RNA helicase activity"/>
    <property type="evidence" value="ECO:0007669"/>
    <property type="project" value="UniProtKB-EC"/>
</dbReference>
<evidence type="ECO:0000256" key="10">
    <source>
        <dbReference type="ARBA" id="ARBA00047984"/>
    </source>
</evidence>
<dbReference type="InterPro" id="IPR001650">
    <property type="entry name" value="Helicase_C-like"/>
</dbReference>
<dbReference type="PROSITE" id="PS51195">
    <property type="entry name" value="Q_MOTIF"/>
    <property type="match status" value="1"/>
</dbReference>
<dbReference type="GO" id="GO:0003723">
    <property type="term" value="F:RNA binding"/>
    <property type="evidence" value="ECO:0007669"/>
    <property type="project" value="UniProtKB-KW"/>
</dbReference>
<dbReference type="EC" id="3.6.4.13" evidence="1"/>
<comment type="catalytic activity">
    <reaction evidence="10">
        <text>ATP + H2O = ADP + phosphate + H(+)</text>
        <dbReference type="Rhea" id="RHEA:13065"/>
        <dbReference type="ChEBI" id="CHEBI:15377"/>
        <dbReference type="ChEBI" id="CHEBI:15378"/>
        <dbReference type="ChEBI" id="CHEBI:30616"/>
        <dbReference type="ChEBI" id="CHEBI:43474"/>
        <dbReference type="ChEBI" id="CHEBI:456216"/>
        <dbReference type="EC" id="3.6.4.13"/>
    </reaction>
</comment>
<keyword evidence="4 12" id="KW-0378">Hydrolase</keyword>
<evidence type="ECO:0000256" key="2">
    <source>
        <dbReference type="ARBA" id="ARBA00022540"/>
    </source>
</evidence>
<feature type="domain" description="Helicase ATP-binding" evidence="13">
    <location>
        <begin position="201"/>
        <end position="371"/>
    </location>
</feature>
<dbReference type="GO" id="GO:0005524">
    <property type="term" value="F:ATP binding"/>
    <property type="evidence" value="ECO:0007669"/>
    <property type="project" value="UniProtKB-KW"/>
</dbReference>
<keyword evidence="6 12" id="KW-0067">ATP-binding</keyword>
<feature type="short sequence motif" description="Q motif" evidence="11">
    <location>
        <begin position="170"/>
        <end position="198"/>
    </location>
</feature>
<dbReference type="InterPro" id="IPR014014">
    <property type="entry name" value="RNA_helicase_DEAD_Q_motif"/>
</dbReference>
<dbReference type="InterPro" id="IPR011545">
    <property type="entry name" value="DEAD/DEAH_box_helicase_dom"/>
</dbReference>
<dbReference type="SMART" id="SM00490">
    <property type="entry name" value="HELICc"/>
    <property type="match status" value="1"/>
</dbReference>
<protein>
    <recommendedName>
        <fullName evidence="1">RNA helicase</fullName>
        <ecNumber evidence="1">3.6.4.13</ecNumber>
    </recommendedName>
</protein>
<evidence type="ECO:0000256" key="8">
    <source>
        <dbReference type="ARBA" id="ARBA00022917"/>
    </source>
</evidence>
<name>A0AAN9XDJ8_PSOTE</name>
<dbReference type="Pfam" id="PF00270">
    <property type="entry name" value="DEAD"/>
    <property type="match status" value="1"/>
</dbReference>
<keyword evidence="7" id="KW-0694">RNA-binding</keyword>
<evidence type="ECO:0000256" key="4">
    <source>
        <dbReference type="ARBA" id="ARBA00022801"/>
    </source>
</evidence>
<dbReference type="PANTHER" id="PTHR47958">
    <property type="entry name" value="ATP-DEPENDENT RNA HELICASE DBP3"/>
    <property type="match status" value="1"/>
</dbReference>
<evidence type="ECO:0000313" key="17">
    <source>
        <dbReference type="Proteomes" id="UP001386955"/>
    </source>
</evidence>
<evidence type="ECO:0000256" key="6">
    <source>
        <dbReference type="ARBA" id="ARBA00022840"/>
    </source>
</evidence>
<dbReference type="PROSITE" id="PS51194">
    <property type="entry name" value="HELICASE_CTER"/>
    <property type="match status" value="1"/>
</dbReference>
<keyword evidence="2" id="KW-0396">Initiation factor</keyword>
<dbReference type="EMBL" id="JAYMYS010000006">
    <property type="protein sequence ID" value="KAK7388216.1"/>
    <property type="molecule type" value="Genomic_DNA"/>
</dbReference>
<feature type="domain" description="Helicase C-terminal" evidence="14">
    <location>
        <begin position="382"/>
        <end position="543"/>
    </location>
</feature>
<evidence type="ECO:0000256" key="1">
    <source>
        <dbReference type="ARBA" id="ARBA00012552"/>
    </source>
</evidence>
<dbReference type="SMART" id="SM00487">
    <property type="entry name" value="DEXDc"/>
    <property type="match status" value="1"/>
</dbReference>
<sequence>MFLEEILRSKLFGGVFAKLPYHGSQRQVVSSVYIIVEAEPGKRKRNPCFIYDFPTHSHSLFPSLPHATFVIPSRLRGLDPRSSGNPNSPPFSTHHSFSFSPSLLLRSLLSPLSPHSFPIPFFSSHNTILIMAGLAPEGSQFDGRQYDSKMNDLLSSDGQDFFTSYDEVHDSFDAMGLLENLLRGIYAYGFEKPSAIQQRGIVPFCKGLDVIQQAQSGTGKTATFCSGILQQLDYSLTQCQALVLAPTRELAQQIEKVMRALGDYLGVKVHACVGGTSVREDQRILSSGVHVVVGTPGRVFDMLRRQSLQPDHIKMFVLDEADEMLSRGFKDQIYDIFQLLPSKIQVGVFSATMPPEALEITRKFMNKPVRILVKRDELTLEGIKQFYVNVEREDWKLDTLCDLYETLAITQSVIFVNTRRKVDWLTDKMRSRDHTVSATHGDMDQNTRDIIMREFRSGSSRVLITTDLLARGIDVQQVSLVINYDLPTQPENYLHRIGRSGRFGRKGVAINFVTKDDEKMLFDIQKFYNVQVEELPSNVAELL</sequence>
<proteinExistence type="inferred from homology"/>
<reference evidence="16 17" key="1">
    <citation type="submission" date="2024-01" db="EMBL/GenBank/DDBJ databases">
        <title>The genomes of 5 underutilized Papilionoideae crops provide insights into root nodulation and disease resistanc.</title>
        <authorList>
            <person name="Jiang F."/>
        </authorList>
    </citation>
    <scope>NUCLEOTIDE SEQUENCE [LARGE SCALE GENOMIC DNA]</scope>
    <source>
        <strain evidence="16">DUOXIRENSHENG_FW03</strain>
        <tissue evidence="16">Leaves</tissue>
    </source>
</reference>
<dbReference type="Proteomes" id="UP001386955">
    <property type="component" value="Unassembled WGS sequence"/>
</dbReference>
<dbReference type="FunFam" id="3.40.50.300:FF:000031">
    <property type="entry name" value="Eukaryotic initiation factor 4A-III"/>
    <property type="match status" value="1"/>
</dbReference>
<evidence type="ECO:0000256" key="3">
    <source>
        <dbReference type="ARBA" id="ARBA00022741"/>
    </source>
</evidence>
<evidence type="ECO:0000256" key="5">
    <source>
        <dbReference type="ARBA" id="ARBA00022806"/>
    </source>
</evidence>
<dbReference type="PROSITE" id="PS51192">
    <property type="entry name" value="HELICASE_ATP_BIND_1"/>
    <property type="match status" value="1"/>
</dbReference>
<comment type="caution">
    <text evidence="16">The sequence shown here is derived from an EMBL/GenBank/DDBJ whole genome shotgun (WGS) entry which is preliminary data.</text>
</comment>
<keyword evidence="17" id="KW-1185">Reference proteome</keyword>
<evidence type="ECO:0000259" key="13">
    <source>
        <dbReference type="PROSITE" id="PS51192"/>
    </source>
</evidence>
<dbReference type="InterPro" id="IPR027417">
    <property type="entry name" value="P-loop_NTPase"/>
</dbReference>
<dbReference type="PROSITE" id="PS00039">
    <property type="entry name" value="DEAD_ATP_HELICASE"/>
    <property type="match status" value="1"/>
</dbReference>
<dbReference type="InterPro" id="IPR000629">
    <property type="entry name" value="RNA-helicase_DEAD-box_CS"/>
</dbReference>
<dbReference type="SUPFAM" id="SSF52540">
    <property type="entry name" value="P-loop containing nucleoside triphosphate hydrolases"/>
    <property type="match status" value="1"/>
</dbReference>
<accession>A0AAN9XDJ8</accession>
<evidence type="ECO:0000259" key="15">
    <source>
        <dbReference type="PROSITE" id="PS51195"/>
    </source>
</evidence>
<dbReference type="AlphaFoldDB" id="A0AAN9XDJ8"/>
<evidence type="ECO:0000259" key="14">
    <source>
        <dbReference type="PROSITE" id="PS51194"/>
    </source>
</evidence>
<feature type="domain" description="DEAD-box RNA helicase Q" evidence="15">
    <location>
        <begin position="170"/>
        <end position="198"/>
    </location>
</feature>
<keyword evidence="8" id="KW-0648">Protein biosynthesis</keyword>
<dbReference type="FunFam" id="3.40.50.300:FF:000089">
    <property type="entry name" value="Eukaryotic initiation factor 4A-II"/>
    <property type="match status" value="1"/>
</dbReference>
<dbReference type="Gene3D" id="3.40.50.300">
    <property type="entry name" value="P-loop containing nucleotide triphosphate hydrolases"/>
    <property type="match status" value="2"/>
</dbReference>
<evidence type="ECO:0000313" key="16">
    <source>
        <dbReference type="EMBL" id="KAK7388216.1"/>
    </source>
</evidence>
<dbReference type="Pfam" id="PF00271">
    <property type="entry name" value="Helicase_C"/>
    <property type="match status" value="1"/>
</dbReference>
<evidence type="ECO:0000256" key="12">
    <source>
        <dbReference type="RuleBase" id="RU000492"/>
    </source>
</evidence>
<dbReference type="GO" id="GO:0016787">
    <property type="term" value="F:hydrolase activity"/>
    <property type="evidence" value="ECO:0007669"/>
    <property type="project" value="UniProtKB-KW"/>
</dbReference>
<gene>
    <name evidence="16" type="ORF">VNO78_23026</name>
</gene>
<dbReference type="CDD" id="cd17939">
    <property type="entry name" value="DEADc_EIF4A"/>
    <property type="match status" value="1"/>
</dbReference>
<organism evidence="16 17">
    <name type="scientific">Psophocarpus tetragonolobus</name>
    <name type="common">Winged bean</name>
    <name type="synonym">Dolichos tetragonolobus</name>
    <dbReference type="NCBI Taxonomy" id="3891"/>
    <lineage>
        <taxon>Eukaryota</taxon>
        <taxon>Viridiplantae</taxon>
        <taxon>Streptophyta</taxon>
        <taxon>Embryophyta</taxon>
        <taxon>Tracheophyta</taxon>
        <taxon>Spermatophyta</taxon>
        <taxon>Magnoliopsida</taxon>
        <taxon>eudicotyledons</taxon>
        <taxon>Gunneridae</taxon>
        <taxon>Pentapetalae</taxon>
        <taxon>rosids</taxon>
        <taxon>fabids</taxon>
        <taxon>Fabales</taxon>
        <taxon>Fabaceae</taxon>
        <taxon>Papilionoideae</taxon>
        <taxon>50 kb inversion clade</taxon>
        <taxon>NPAAA clade</taxon>
        <taxon>indigoferoid/millettioid clade</taxon>
        <taxon>Phaseoleae</taxon>
        <taxon>Psophocarpus</taxon>
    </lineage>
</organism>
<keyword evidence="3 12" id="KW-0547">Nucleotide-binding</keyword>
<evidence type="ECO:0000256" key="11">
    <source>
        <dbReference type="PROSITE-ProRule" id="PRU00552"/>
    </source>
</evidence>
<comment type="similarity">
    <text evidence="9">Belongs to the DEAD box helicase family. eIF4A subfamily.</text>
</comment>
<evidence type="ECO:0000256" key="7">
    <source>
        <dbReference type="ARBA" id="ARBA00022884"/>
    </source>
</evidence>
<dbReference type="GO" id="GO:0003743">
    <property type="term" value="F:translation initiation factor activity"/>
    <property type="evidence" value="ECO:0007669"/>
    <property type="project" value="UniProtKB-KW"/>
</dbReference>
<evidence type="ECO:0000256" key="9">
    <source>
        <dbReference type="ARBA" id="ARBA00024352"/>
    </source>
</evidence>
<dbReference type="InterPro" id="IPR014001">
    <property type="entry name" value="Helicase_ATP-bd"/>
</dbReference>